<evidence type="ECO:0000256" key="4">
    <source>
        <dbReference type="ARBA" id="ARBA00023027"/>
    </source>
</evidence>
<dbReference type="EMBL" id="CP113836">
    <property type="protein sequence ID" value="WAL68326.1"/>
    <property type="molecule type" value="Genomic_DNA"/>
</dbReference>
<dbReference type="Gene3D" id="3.40.50.720">
    <property type="entry name" value="NAD(P)-binding Rossmann-like Domain"/>
    <property type="match status" value="1"/>
</dbReference>
<evidence type="ECO:0000256" key="3">
    <source>
        <dbReference type="ARBA" id="ARBA00023002"/>
    </source>
</evidence>
<dbReference type="SMART" id="SM00822">
    <property type="entry name" value="PKS_KR"/>
    <property type="match status" value="1"/>
</dbReference>
<organism evidence="6 7">
    <name type="scientific">Amycolatopsis cynarae</name>
    <dbReference type="NCBI Taxonomy" id="2995223"/>
    <lineage>
        <taxon>Bacteria</taxon>
        <taxon>Bacillati</taxon>
        <taxon>Actinomycetota</taxon>
        <taxon>Actinomycetes</taxon>
        <taxon>Pseudonocardiales</taxon>
        <taxon>Pseudonocardiaceae</taxon>
        <taxon>Amycolatopsis</taxon>
    </lineage>
</organism>
<keyword evidence="7" id="KW-1185">Reference proteome</keyword>
<evidence type="ECO:0000313" key="6">
    <source>
        <dbReference type="EMBL" id="WAL68326.1"/>
    </source>
</evidence>
<evidence type="ECO:0000313" key="7">
    <source>
        <dbReference type="Proteomes" id="UP001163203"/>
    </source>
</evidence>
<sequence length="280" mass="28939">MGVEGWGILVTGGGGGIGLGVAKLFASAGAHVTVCGRTEEKLAEAVKALGETAAPGARTGYVVADVTDEDAVAAAVEQTVRRAGGRLDGVVACAGGSGWVGPLTRIPLEAWRASVDTNLTGTLIALKHAAPVMAAAGRGSFVAVSSIAADVTHRWFGAYGVSKAGVDHLCRLAADELGPSNVRVNCIRPGLIRTGMVAVITDSENEILDDYRACTPLPRIGEPEDVARLARFLIGEESAWITGQVINVDGGHGLRRGPDFTPWLRPVYGEAGLRGILPRD</sequence>
<dbReference type="SUPFAM" id="SSF51735">
    <property type="entry name" value="NAD(P)-binding Rossmann-fold domains"/>
    <property type="match status" value="1"/>
</dbReference>
<comment type="similarity">
    <text evidence="1">Belongs to the short-chain dehydrogenases/reductases (SDR) family.</text>
</comment>
<dbReference type="InterPro" id="IPR036291">
    <property type="entry name" value="NAD(P)-bd_dom_sf"/>
</dbReference>
<feature type="domain" description="Ketoreductase" evidence="5">
    <location>
        <begin position="6"/>
        <end position="203"/>
    </location>
</feature>
<dbReference type="Pfam" id="PF13561">
    <property type="entry name" value="adh_short_C2"/>
    <property type="match status" value="1"/>
</dbReference>
<evidence type="ECO:0000256" key="1">
    <source>
        <dbReference type="ARBA" id="ARBA00006484"/>
    </source>
</evidence>
<keyword evidence="2" id="KW-0058">Aromatic hydrocarbons catabolism</keyword>
<dbReference type="PANTHER" id="PTHR43943:SF17">
    <property type="entry name" value="3-PHENYLPROPIONATE-DIHYDRODIOL_CINNAMIC ACID-DIHYDRODIOL DEHYDROGENASE"/>
    <property type="match status" value="1"/>
</dbReference>
<keyword evidence="3" id="KW-0560">Oxidoreductase</keyword>
<proteinExistence type="inferred from homology"/>
<evidence type="ECO:0000256" key="2">
    <source>
        <dbReference type="ARBA" id="ARBA00022797"/>
    </source>
</evidence>
<dbReference type="PRINTS" id="PR00081">
    <property type="entry name" value="GDHRDH"/>
</dbReference>
<dbReference type="InterPro" id="IPR057326">
    <property type="entry name" value="KR_dom"/>
</dbReference>
<reference evidence="6" key="1">
    <citation type="submission" date="2022-11" db="EMBL/GenBank/DDBJ databases">
        <authorList>
            <person name="Mo P."/>
        </authorList>
    </citation>
    <scope>NUCLEOTIDE SEQUENCE</scope>
    <source>
        <strain evidence="6">HUAS 11-8</strain>
    </source>
</reference>
<dbReference type="CDD" id="cd05233">
    <property type="entry name" value="SDR_c"/>
    <property type="match status" value="1"/>
</dbReference>
<dbReference type="InterPro" id="IPR002347">
    <property type="entry name" value="SDR_fam"/>
</dbReference>
<dbReference type="PROSITE" id="PS00061">
    <property type="entry name" value="ADH_SHORT"/>
    <property type="match status" value="1"/>
</dbReference>
<gene>
    <name evidence="6" type="ORF">ORV05_11340</name>
</gene>
<accession>A0ABY7BBS3</accession>
<dbReference type="Proteomes" id="UP001163203">
    <property type="component" value="Chromosome"/>
</dbReference>
<dbReference type="PANTHER" id="PTHR43943">
    <property type="entry name" value="DEHYDROGENASE/REDUCTASE (SDR FAMILY) MEMBER 4"/>
    <property type="match status" value="1"/>
</dbReference>
<dbReference type="InterPro" id="IPR020904">
    <property type="entry name" value="Sc_DH/Rdtase_CS"/>
</dbReference>
<keyword evidence="4" id="KW-0520">NAD</keyword>
<evidence type="ECO:0000259" key="5">
    <source>
        <dbReference type="SMART" id="SM00822"/>
    </source>
</evidence>
<dbReference type="NCBIfam" id="NF004528">
    <property type="entry name" value="PRK05875.1"/>
    <property type="match status" value="1"/>
</dbReference>
<dbReference type="RefSeq" id="WP_268758419.1">
    <property type="nucleotide sequence ID" value="NZ_CP113836.1"/>
</dbReference>
<name>A0ABY7BBS3_9PSEU</name>
<protein>
    <submittedName>
        <fullName evidence="6">SDR family oxidoreductase</fullName>
    </submittedName>
</protein>